<dbReference type="AlphaFoldDB" id="A0A5B8XTP1"/>
<name>A0A5B8XTP1_9DELT</name>
<evidence type="ECO:0000313" key="1">
    <source>
        <dbReference type="EMBL" id="QED28258.1"/>
    </source>
</evidence>
<protein>
    <submittedName>
        <fullName evidence="1">Uncharacterized protein</fullName>
    </submittedName>
</protein>
<reference evidence="1 2" key="1">
    <citation type="submission" date="2019-08" db="EMBL/GenBank/DDBJ databases">
        <authorList>
            <person name="Liang Q."/>
        </authorList>
    </citation>
    <scope>NUCLEOTIDE SEQUENCE [LARGE SCALE GENOMIC DNA]</scope>
    <source>
        <strain evidence="1 2">V1718</strain>
    </source>
</reference>
<accession>A0A5B8XTP1</accession>
<organism evidence="1 2">
    <name type="scientific">Microvenator marinus</name>
    <dbReference type="NCBI Taxonomy" id="2600177"/>
    <lineage>
        <taxon>Bacteria</taxon>
        <taxon>Deltaproteobacteria</taxon>
        <taxon>Bradymonadales</taxon>
        <taxon>Microvenatoraceae</taxon>
        <taxon>Microvenator</taxon>
    </lineage>
</organism>
<dbReference type="Proteomes" id="UP000321595">
    <property type="component" value="Chromosome"/>
</dbReference>
<gene>
    <name evidence="1" type="ORF">FRD01_13665</name>
</gene>
<proteinExistence type="predicted"/>
<evidence type="ECO:0000313" key="2">
    <source>
        <dbReference type="Proteomes" id="UP000321595"/>
    </source>
</evidence>
<dbReference type="KEGG" id="bbae:FRD01_13665"/>
<sequence length="115" mass="12933">MKSKQICLELTDTDRGMLRTLRLVMDVKANSKVIRTLIKEAYTSENPAPNAVTRTDGSGKPTTLVLSDWDIGRVDYLQTQLGCSTRTATLRQLIWDAFLFLTYEATYGKTNRKAA</sequence>
<dbReference type="EMBL" id="CP042467">
    <property type="protein sequence ID" value="QED28258.1"/>
    <property type="molecule type" value="Genomic_DNA"/>
</dbReference>
<dbReference type="RefSeq" id="WP_146960526.1">
    <property type="nucleotide sequence ID" value="NZ_CP042467.1"/>
</dbReference>
<keyword evidence="2" id="KW-1185">Reference proteome</keyword>